<dbReference type="RefSeq" id="WP_274944375.1">
    <property type="nucleotide sequence ID" value="NZ_JANWOI010000004.1"/>
</dbReference>
<reference evidence="1" key="1">
    <citation type="submission" date="2022-08" db="EMBL/GenBank/DDBJ databases">
        <authorList>
            <person name="Vandamme P."/>
            <person name="Hettiarachchi A."/>
            <person name="Peeters C."/>
            <person name="Cnockaert M."/>
            <person name="Carlier A."/>
        </authorList>
    </citation>
    <scope>NUCLEOTIDE SEQUENCE</scope>
    <source>
        <strain evidence="1">LMG 31809</strain>
    </source>
</reference>
<dbReference type="SUPFAM" id="SSF53335">
    <property type="entry name" value="S-adenosyl-L-methionine-dependent methyltransferases"/>
    <property type="match status" value="1"/>
</dbReference>
<keyword evidence="2" id="KW-1185">Reference proteome</keyword>
<protein>
    <submittedName>
        <fullName evidence="1">Uncharacterized protein</fullName>
    </submittedName>
</protein>
<comment type="caution">
    <text evidence="1">The sequence shown here is derived from an EMBL/GenBank/DDBJ whole genome shotgun (WGS) entry which is preliminary data.</text>
</comment>
<dbReference type="Proteomes" id="UP001141619">
    <property type="component" value="Unassembled WGS sequence"/>
</dbReference>
<organism evidence="1 2">
    <name type="scientific">Govanella unica</name>
    <dbReference type="NCBI Taxonomy" id="2975056"/>
    <lineage>
        <taxon>Bacteria</taxon>
        <taxon>Pseudomonadati</taxon>
        <taxon>Pseudomonadota</taxon>
        <taxon>Alphaproteobacteria</taxon>
        <taxon>Emcibacterales</taxon>
        <taxon>Govanellaceae</taxon>
        <taxon>Govanella</taxon>
    </lineage>
</organism>
<dbReference type="EMBL" id="JANWOI010000004">
    <property type="protein sequence ID" value="MDA5194670.1"/>
    <property type="molecule type" value="Genomic_DNA"/>
</dbReference>
<dbReference type="AlphaFoldDB" id="A0A9X3Z7W0"/>
<sequence>MTEKKLPTPPLSTPDLAFCPACGSDLTLNPQTGGRACRSCGLRALAAPIPAKLGDAPQTPLHGATEAIVGRLEQSPDPARPLLDMRAKLGPGGILYLEIGAGGLWEFPKKSLMLLMERCGFRLIRKFDRDGRRGLYRRY</sequence>
<proteinExistence type="predicted"/>
<evidence type="ECO:0000313" key="2">
    <source>
        <dbReference type="Proteomes" id="UP001141619"/>
    </source>
</evidence>
<evidence type="ECO:0000313" key="1">
    <source>
        <dbReference type="EMBL" id="MDA5194670.1"/>
    </source>
</evidence>
<gene>
    <name evidence="1" type="ORF">NYP16_11980</name>
</gene>
<dbReference type="InterPro" id="IPR029063">
    <property type="entry name" value="SAM-dependent_MTases_sf"/>
</dbReference>
<name>A0A9X3Z7W0_9PROT</name>
<reference evidence="1" key="2">
    <citation type="journal article" date="2023" name="Syst. Appl. Microbiol.">
        <title>Govania unica gen. nov., sp. nov., a rare biosphere bacterium that represents a novel family in the class Alphaproteobacteria.</title>
        <authorList>
            <person name="Vandamme P."/>
            <person name="Peeters C."/>
            <person name="Hettiarachchi A."/>
            <person name="Cnockaert M."/>
            <person name="Carlier A."/>
        </authorList>
    </citation>
    <scope>NUCLEOTIDE SEQUENCE</scope>
    <source>
        <strain evidence="1">LMG 31809</strain>
    </source>
</reference>
<accession>A0A9X3Z7W0</accession>